<dbReference type="InParanoid" id="A0A1D6FDZ2"/>
<proteinExistence type="predicted"/>
<dbReference type="EMBL" id="CM000784">
    <property type="protein sequence ID" value="AQK90190.1"/>
    <property type="molecule type" value="Genomic_DNA"/>
</dbReference>
<reference evidence="1" key="1">
    <citation type="submission" date="2015-12" db="EMBL/GenBank/DDBJ databases">
        <title>Update maize B73 reference genome by single molecule sequencing technologies.</title>
        <authorList>
            <consortium name="Maize Genome Sequencing Project"/>
            <person name="Ware D."/>
        </authorList>
    </citation>
    <scope>NUCLEOTIDE SEQUENCE</scope>
    <source>
        <tissue evidence="1">Seedling</tissue>
    </source>
</reference>
<sequence length="244" mass="27587">MPFVERSYATALEEAEQFLWGDHAMDSVGNIIVRLTKAMNWVLGVRKCLSKIQDFLKDGCSEKVNYVEIEELVATKCAPCCEPSLTKLQAYAEEAKMLINEVNNALSSFLTVDKLETLYSRVSEFPVKLTESSTLFWELSSAKELEGFLLAADGANFSIPELNILKQRYSNCCSWVSRAKNILGKLYAMSDYHNAVEELTGILKEAELLGVKGMLFKYFLPWILLYFKCLVVLIIFTRAIILCS</sequence>
<gene>
    <name evidence="1" type="ORF">ZEAMMB73_Zm00001d008571</name>
</gene>
<name>A0A1D6FDZ2_MAIZE</name>
<accession>A0A1D6FDZ2</accession>
<dbReference type="SMR" id="A0A1D6FDZ2"/>
<dbReference type="AlphaFoldDB" id="A0A1D6FDZ2"/>
<dbReference type="STRING" id="4577.A0A1D6FDZ2"/>
<organism evidence="1">
    <name type="scientific">Zea mays</name>
    <name type="common">Maize</name>
    <dbReference type="NCBI Taxonomy" id="4577"/>
    <lineage>
        <taxon>Eukaryota</taxon>
        <taxon>Viridiplantae</taxon>
        <taxon>Streptophyta</taxon>
        <taxon>Embryophyta</taxon>
        <taxon>Tracheophyta</taxon>
        <taxon>Spermatophyta</taxon>
        <taxon>Magnoliopsida</taxon>
        <taxon>Liliopsida</taxon>
        <taxon>Poales</taxon>
        <taxon>Poaceae</taxon>
        <taxon>PACMAD clade</taxon>
        <taxon>Panicoideae</taxon>
        <taxon>Andropogonodae</taxon>
        <taxon>Andropogoneae</taxon>
        <taxon>Tripsacinae</taxon>
        <taxon>Zea</taxon>
    </lineage>
</organism>
<evidence type="ECO:0000313" key="1">
    <source>
        <dbReference type="EMBL" id="AQK90190.1"/>
    </source>
</evidence>
<protein>
    <submittedName>
        <fullName evidence="1">Uncharacterized protein</fullName>
    </submittedName>
</protein>